<evidence type="ECO:0000313" key="3">
    <source>
        <dbReference type="Proteomes" id="UP000467700"/>
    </source>
</evidence>
<comment type="caution">
    <text evidence="2">The sequence shown here is derived from an EMBL/GenBank/DDBJ whole genome shotgun (WGS) entry which is preliminary data.</text>
</comment>
<dbReference type="EMBL" id="CACVBS010000079">
    <property type="protein sequence ID" value="CAA7269656.1"/>
    <property type="molecule type" value="Genomic_DNA"/>
</dbReference>
<dbReference type="Proteomes" id="UP000467700">
    <property type="component" value="Unassembled WGS sequence"/>
</dbReference>
<name>A0A8S0WZK5_CYCAE</name>
<accession>A0A8S0WZK5</accession>
<sequence length="831" mass="92605">MMSRAPSKLYAEPYLPLPTPFRNPVRYVQNKFLSDGRFEITRRSLVLSPQPKGQQALIEMPIRGKTEPDPYQPLYFTSLKELDAWVPGQSAKYDGILKYQARKPDLSSATRGKLLVCHDYKGGYNESSFARSYTFNFWSTCETFVYFSHHRVTIPPPGWITAAHRQGAKMLGVLIFEGGGEEDSLRLIVGKMPTSQLKTGQVDQTSPSFTLPLSTHYAKVLAELARERGFDGYLLNFEVPLGGGFEQTRALAAWITVLQAEILEKVGLHGETVWYDSVVINGQLAWQDRLNSYNLPFFLSSTTFFSNYTWRIEYPALTAQYFMSLDPALIGNTPTSQTQRAMKTLQDIYMGVDVWGRGTHGGGGLGSYKAIEHISPDSLGLSVAFFAPAWTWETEEDKEGWDWDQWWRYDSTLWVGPASGTVTVPDMPPPKKGEDPCTHGQFVPVSAFFPTRPPPDPVEIRFHTVFCPGTGLAWFVDGVKVFQSDKGWADVDKQTSVGNLLWPRPKLYWDDDREDTIPTALSSFQMDDAWNGGNSVKISISCPGSEDDKAAYRPLWLPVQTMSITPRRTYEASAIYKIGHDSTNGLDTEFALTFKTVPGSTDDLVCNITSSTSSDLPGGWTKLTIQFNTSGSEETITPPSTIAMGLVIAILTEDPTQPLEISFLIGQFNVSAHLPDSYLEDDPLILWADYAPTATPSRAAAPFFGTLSWGVASTFPPVPPITIISPEDPVSAWNLQPTIEWFPAFLYFNIYAQKFVDPFTIGTVEKATWIGTSGAGWSGQENAFSLLPENLPFEVDRNTKVRFYVQGITDRGEVLKWERCAYVDVPAVLPL</sequence>
<keyword evidence="3" id="KW-1185">Reference proteome</keyword>
<reference evidence="2 3" key="1">
    <citation type="submission" date="2020-01" db="EMBL/GenBank/DDBJ databases">
        <authorList>
            <person name="Gupta K D."/>
        </authorList>
    </citation>
    <scope>NUCLEOTIDE SEQUENCE [LARGE SCALE GENOMIC DNA]</scope>
</reference>
<dbReference type="GO" id="GO:0005829">
    <property type="term" value="C:cytosol"/>
    <property type="evidence" value="ECO:0007669"/>
    <property type="project" value="UniProtKB-SubCell"/>
</dbReference>
<feature type="domain" description="Cytosolic endo-beta-N-acetylglucosaminidase TIM barrel" evidence="1">
    <location>
        <begin position="126"/>
        <end position="474"/>
    </location>
</feature>
<evidence type="ECO:0000313" key="2">
    <source>
        <dbReference type="EMBL" id="CAA7269656.1"/>
    </source>
</evidence>
<proteinExistence type="predicted"/>
<dbReference type="GO" id="GO:0033925">
    <property type="term" value="F:mannosyl-glycoprotein endo-beta-N-acetylglucosaminidase activity"/>
    <property type="evidence" value="ECO:0007669"/>
    <property type="project" value="UniProtKB-EC"/>
</dbReference>
<dbReference type="InterPro" id="IPR032979">
    <property type="entry name" value="ENGase"/>
</dbReference>
<gene>
    <name evidence="2" type="ORF">AAE3_LOCUS11891</name>
</gene>
<dbReference type="Gene3D" id="2.60.120.260">
    <property type="entry name" value="Galactose-binding domain-like"/>
    <property type="match status" value="1"/>
</dbReference>
<protein>
    <recommendedName>
        <fullName evidence="1">Cytosolic endo-beta-N-acetylglucosaminidase TIM barrel domain-containing protein</fullName>
    </recommendedName>
</protein>
<evidence type="ECO:0000259" key="1">
    <source>
        <dbReference type="Pfam" id="PF03644"/>
    </source>
</evidence>
<dbReference type="InterPro" id="IPR005201">
    <property type="entry name" value="TIM_ENGase"/>
</dbReference>
<dbReference type="Pfam" id="PF03644">
    <property type="entry name" value="Glyco_hydro_85"/>
    <property type="match status" value="1"/>
</dbReference>
<dbReference type="PANTHER" id="PTHR13246">
    <property type="entry name" value="ENDO BETA N-ACETYLGLUCOSAMINIDASE"/>
    <property type="match status" value="1"/>
</dbReference>
<dbReference type="AlphaFoldDB" id="A0A8S0WZK5"/>
<organism evidence="2 3">
    <name type="scientific">Cyclocybe aegerita</name>
    <name type="common">Black poplar mushroom</name>
    <name type="synonym">Agrocybe aegerita</name>
    <dbReference type="NCBI Taxonomy" id="1973307"/>
    <lineage>
        <taxon>Eukaryota</taxon>
        <taxon>Fungi</taxon>
        <taxon>Dikarya</taxon>
        <taxon>Basidiomycota</taxon>
        <taxon>Agaricomycotina</taxon>
        <taxon>Agaricomycetes</taxon>
        <taxon>Agaricomycetidae</taxon>
        <taxon>Agaricales</taxon>
        <taxon>Agaricineae</taxon>
        <taxon>Bolbitiaceae</taxon>
        <taxon>Cyclocybe</taxon>
    </lineage>
</organism>
<dbReference type="PANTHER" id="PTHR13246:SF1">
    <property type="entry name" value="CYTOSOLIC ENDO-BETA-N-ACETYLGLUCOSAMINIDASE"/>
    <property type="match status" value="1"/>
</dbReference>
<dbReference type="OrthoDB" id="284473at2759"/>
<dbReference type="Gene3D" id="3.20.20.80">
    <property type="entry name" value="Glycosidases"/>
    <property type="match status" value="1"/>
</dbReference>